<reference evidence="5" key="1">
    <citation type="submission" date="2021-03" db="EMBL/GenBank/DDBJ databases">
        <authorList>
            <person name="Li Z."/>
            <person name="Yang C."/>
        </authorList>
    </citation>
    <scope>NUCLEOTIDE SEQUENCE</scope>
    <source>
        <strain evidence="5">Dzin_1.0</strain>
        <tissue evidence="5">Leaf</tissue>
    </source>
</reference>
<dbReference type="Proteomes" id="UP001085076">
    <property type="component" value="Miscellaneous, Linkage group lg01"/>
</dbReference>
<dbReference type="PANTHER" id="PTHR10460:SF0">
    <property type="entry name" value="ABELSON INTERACTING PROTEIN, ISOFORM D"/>
    <property type="match status" value="1"/>
</dbReference>
<comment type="function">
    <text evidence="3">Involved in regulation of actin and microtubule organization. Part of a WAVE complex that activates the Arp2/3 complex.</text>
</comment>
<evidence type="ECO:0000313" key="5">
    <source>
        <dbReference type="EMBL" id="KAJ0986239.1"/>
    </source>
</evidence>
<comment type="subunit">
    <text evidence="2">Binds SCAR.</text>
</comment>
<keyword evidence="4" id="KW-0732">Signal</keyword>
<evidence type="ECO:0000256" key="1">
    <source>
        <dbReference type="ARBA" id="ARBA00010020"/>
    </source>
</evidence>
<feature type="signal peptide" evidence="4">
    <location>
        <begin position="1"/>
        <end position="15"/>
    </location>
</feature>
<feature type="chain" id="PRO_5039196467" evidence="4">
    <location>
        <begin position="16"/>
        <end position="393"/>
    </location>
</feature>
<name>A0A9D5HRN5_9LILI</name>
<reference evidence="5" key="2">
    <citation type="journal article" date="2022" name="Hortic Res">
        <title>The genome of Dioscorea zingiberensis sheds light on the biosynthesis, origin and evolution of the medicinally important diosgenin saponins.</title>
        <authorList>
            <person name="Li Y."/>
            <person name="Tan C."/>
            <person name="Li Z."/>
            <person name="Guo J."/>
            <person name="Li S."/>
            <person name="Chen X."/>
            <person name="Wang C."/>
            <person name="Dai X."/>
            <person name="Yang H."/>
            <person name="Song W."/>
            <person name="Hou L."/>
            <person name="Xu J."/>
            <person name="Tong Z."/>
            <person name="Xu A."/>
            <person name="Yuan X."/>
            <person name="Wang W."/>
            <person name="Yang Q."/>
            <person name="Chen L."/>
            <person name="Sun Z."/>
            <person name="Wang K."/>
            <person name="Pan B."/>
            <person name="Chen J."/>
            <person name="Bao Y."/>
            <person name="Liu F."/>
            <person name="Qi X."/>
            <person name="Gang D.R."/>
            <person name="Wen J."/>
            <person name="Li J."/>
        </authorList>
    </citation>
    <scope>NUCLEOTIDE SEQUENCE</scope>
    <source>
        <strain evidence="5">Dzin_1.0</strain>
    </source>
</reference>
<dbReference type="AlphaFoldDB" id="A0A9D5HRN5"/>
<evidence type="ECO:0000256" key="2">
    <source>
        <dbReference type="ARBA" id="ARBA00011513"/>
    </source>
</evidence>
<protein>
    <submittedName>
        <fullName evidence="5">Uncharacterized protein</fullName>
    </submittedName>
</protein>
<keyword evidence="6" id="KW-1185">Reference proteome</keyword>
<comment type="caution">
    <text evidence="5">The sequence shown here is derived from an EMBL/GenBank/DDBJ whole genome shotgun (WGS) entry which is preliminary data.</text>
</comment>
<dbReference type="OrthoDB" id="10469906at2759"/>
<sequence>MALVLPILEIAGVAAKLAGPRVRASGRVKDRETRIVRVSDPLRGLGILPLFTASLLRVSSPPYPVLREQQQSEGGGDKGDYYVNMGYAIRTLREELPEMFYREPCFDIYRVCVSLREMKQQLQQENPTSMSFDDVSMERNKSFINALQELKSLRPQLYSAAEYCEKSYLHNEQKQIVLDNLKDYAVRALVNTVNHLGTVANKLTALFEQQRVDVLSFELNVSYLNQRILTCQIYTDSEGLKKQQRLATTTRHHKHYILPNSSSRKVRSSGNLPTGVAQNEAPNLILSVGDLNTYNNSTSVRFHLPVSEKAAAPWPFLDHLKSATSTGSNLVQRKIDVMDPLGASKTFKAFRSFDNSRSREFQRRPLQSKSMLVSILAKTKSSKRKKLKSPEVM</sequence>
<gene>
    <name evidence="5" type="ORF">J5N97_004595</name>
</gene>
<dbReference type="InterPro" id="IPR028457">
    <property type="entry name" value="ABI"/>
</dbReference>
<evidence type="ECO:0000313" key="6">
    <source>
        <dbReference type="Proteomes" id="UP001085076"/>
    </source>
</evidence>
<dbReference type="Gene3D" id="6.10.140.1620">
    <property type="match status" value="1"/>
</dbReference>
<proteinExistence type="inferred from homology"/>
<organism evidence="5 6">
    <name type="scientific">Dioscorea zingiberensis</name>
    <dbReference type="NCBI Taxonomy" id="325984"/>
    <lineage>
        <taxon>Eukaryota</taxon>
        <taxon>Viridiplantae</taxon>
        <taxon>Streptophyta</taxon>
        <taxon>Embryophyta</taxon>
        <taxon>Tracheophyta</taxon>
        <taxon>Spermatophyta</taxon>
        <taxon>Magnoliopsida</taxon>
        <taxon>Liliopsida</taxon>
        <taxon>Dioscoreales</taxon>
        <taxon>Dioscoreaceae</taxon>
        <taxon>Dioscorea</taxon>
    </lineage>
</organism>
<dbReference type="PANTHER" id="PTHR10460">
    <property type="entry name" value="ABL INTERACTOR FAMILY MEMBER"/>
    <property type="match status" value="1"/>
</dbReference>
<accession>A0A9D5HRN5</accession>
<evidence type="ECO:0000256" key="4">
    <source>
        <dbReference type="SAM" id="SignalP"/>
    </source>
</evidence>
<comment type="similarity">
    <text evidence="1">Belongs to the ABI family.</text>
</comment>
<dbReference type="EMBL" id="JAGGNH010000001">
    <property type="protein sequence ID" value="KAJ0986239.1"/>
    <property type="molecule type" value="Genomic_DNA"/>
</dbReference>
<evidence type="ECO:0000256" key="3">
    <source>
        <dbReference type="ARBA" id="ARBA00025223"/>
    </source>
</evidence>